<sequence length="328" mass="38336">MKTSYDGIQHSTMTRDLRGCHFCLTYLNAAKNIPFDNCDKNDIHSCQTAIRSMISKVAPNGEYRAHLIAELEQAYAINILSKGCFDWFKEDERAAFWLWALICQSDDISLGIHQPENTNNGYQNLYHWLTLRDSLRGHQERCSTIIYFFDSIHLKPFQPRSKHDVLEELKEKWKHIYNGPIPLKWLPDDEASVAWVWDSLQNHFSNTSKNHQELYLGLSPMFRHSLTPPLTEWFSPLNHADKLLAVRGALDLWVDAPDSKRLFSLNLNKAWNQRKLRQQRTDKKALNTYLRNETKAHLDSLAAHYDMRISDVLEMLIKERHRQVTSSS</sequence>
<evidence type="ECO:0000313" key="1">
    <source>
        <dbReference type="EMBL" id="XAG70154.1"/>
    </source>
</evidence>
<organism evidence="1">
    <name type="scientific">bacterium 19CA06SA08-2</name>
    <dbReference type="NCBI Taxonomy" id="2920658"/>
    <lineage>
        <taxon>Bacteria</taxon>
    </lineage>
</organism>
<dbReference type="EMBL" id="CP095353">
    <property type="protein sequence ID" value="XAG70154.1"/>
    <property type="molecule type" value="Genomic_DNA"/>
</dbReference>
<name>A0AAU6U8R7_UNCXX</name>
<protein>
    <submittedName>
        <fullName evidence="1">Uncharacterized protein</fullName>
    </submittedName>
</protein>
<gene>
    <name evidence="1" type="ORF">MRM75_03930</name>
</gene>
<reference evidence="1" key="1">
    <citation type="submission" date="2022-03" db="EMBL/GenBank/DDBJ databases">
        <title>Sea Food Isolates.</title>
        <authorList>
            <person name="Li c."/>
        </authorList>
    </citation>
    <scope>NUCLEOTIDE SEQUENCE</scope>
    <source>
        <strain evidence="1">19CA06SA08-2</strain>
    </source>
</reference>
<dbReference type="AlphaFoldDB" id="A0AAU6U8R7"/>
<proteinExistence type="predicted"/>
<accession>A0AAU6U8R7</accession>